<evidence type="ECO:0000259" key="3">
    <source>
        <dbReference type="PROSITE" id="PS51112"/>
    </source>
</evidence>
<protein>
    <recommendedName>
        <fullName evidence="2">MEMO1 family protein MTBPR1_60123</fullName>
    </recommendedName>
</protein>
<accession>A0A1C3RJZ4</accession>
<dbReference type="Gene3D" id="3.30.1490.150">
    <property type="entry name" value="Hypothetical protein ph0010, domain 2"/>
    <property type="match status" value="1"/>
</dbReference>
<gene>
    <name evidence="4" type="ORF">MTBPR1_60123</name>
</gene>
<dbReference type="OrthoDB" id="9782820at2"/>
<dbReference type="PANTHER" id="PTHR11060:SF0">
    <property type="entry name" value="PROTEIN MEMO1"/>
    <property type="match status" value="1"/>
</dbReference>
<dbReference type="HAMAP" id="MF_00055">
    <property type="entry name" value="MEMO1"/>
    <property type="match status" value="1"/>
</dbReference>
<dbReference type="AlphaFoldDB" id="A0A1C3RJZ4"/>
<dbReference type="Gene3D" id="3.30.700.20">
    <property type="entry name" value="Hypothetical protein ph0010, domain 1"/>
    <property type="match status" value="1"/>
</dbReference>
<dbReference type="SUPFAM" id="SSF143447">
    <property type="entry name" value="AMMECR1-like"/>
    <property type="match status" value="1"/>
</dbReference>
<dbReference type="PROSITE" id="PS51112">
    <property type="entry name" value="AMMECR1"/>
    <property type="match status" value="1"/>
</dbReference>
<proteinExistence type="inferred from homology"/>
<dbReference type="CDD" id="cd07361">
    <property type="entry name" value="MEMO_like"/>
    <property type="match status" value="1"/>
</dbReference>
<comment type="similarity">
    <text evidence="1 2">Belongs to the MEMO1 family.</text>
</comment>
<dbReference type="EMBL" id="FLYE01000045">
    <property type="protein sequence ID" value="SCA57610.1"/>
    <property type="molecule type" value="Genomic_DNA"/>
</dbReference>
<dbReference type="NCBIfam" id="TIGR04335">
    <property type="entry name" value="AmmeMemoSam_A"/>
    <property type="match status" value="1"/>
</dbReference>
<dbReference type="NCBIfam" id="TIGR00296">
    <property type="entry name" value="TIGR00296 family protein"/>
    <property type="match status" value="1"/>
</dbReference>
<dbReference type="RefSeq" id="WP_069189626.1">
    <property type="nucleotide sequence ID" value="NZ_FLYE01000045.1"/>
</dbReference>
<dbReference type="Pfam" id="PF01871">
    <property type="entry name" value="AMMECR1"/>
    <property type="match status" value="1"/>
</dbReference>
<evidence type="ECO:0000256" key="2">
    <source>
        <dbReference type="HAMAP-Rule" id="MF_00055"/>
    </source>
</evidence>
<evidence type="ECO:0000313" key="5">
    <source>
        <dbReference type="Proteomes" id="UP000231658"/>
    </source>
</evidence>
<evidence type="ECO:0000313" key="4">
    <source>
        <dbReference type="EMBL" id="SCA57610.1"/>
    </source>
</evidence>
<dbReference type="InterPro" id="IPR023473">
    <property type="entry name" value="AMMECR1"/>
</dbReference>
<dbReference type="InterPro" id="IPR002737">
    <property type="entry name" value="MEMO1_fam"/>
</dbReference>
<dbReference type="InterPro" id="IPR027623">
    <property type="entry name" value="AmmeMemoSam_A"/>
</dbReference>
<dbReference type="InterPro" id="IPR027485">
    <property type="entry name" value="AMMECR1_N"/>
</dbReference>
<keyword evidence="5" id="KW-1185">Reference proteome</keyword>
<name>A0A1C3RJZ4_9PROT</name>
<dbReference type="InterPro" id="IPR036071">
    <property type="entry name" value="AMMECR1_dom_sf"/>
</dbReference>
<sequence>MARVRAAAVAGAFYPDKPDVLRHDLESFFKSAQTTHAPKEGEPLPKALIVPHAGYVYSGSVAASAYIKLLPLKDTIKRVVLLGPCHRVPVGGLALCSADYYETPLGRVPLDKTLTNKVAKLPQVFSFDPTHVEEHSLEVHLPFLQSIITEFTLLPLVVGQASPKEVADVLEAVWGGQETLIVISTDLSHFLDYDACQDLDLRTLKAIENFDGNQIGNDQACGRIPLKGLLETAKARGMDITTLDVRNSGDTAGTKDRVVGYGSWMLSGGHQPSPHETFALKTKAILERHGHTLLQIAAASIKRGVSHGEAIKIDLSSFPASLKEAGASFVTIEKDSGNLRGCIGSLQAHAPLASDIADNAFKAGFQDPRFPQISQDELKDLSLHISVLSPSFPLHFKDEDDLLAQLRPNIDGLIIQDGMKRALFLPSVWEKLPDKKQFITHLKLKAGLGADHWSGDFKAWRFITEGVHSEHLDEPEKLWQDS</sequence>
<dbReference type="Gene3D" id="3.40.830.10">
    <property type="entry name" value="LigB-like"/>
    <property type="match status" value="1"/>
</dbReference>
<reference evidence="4 5" key="1">
    <citation type="submission" date="2016-07" db="EMBL/GenBank/DDBJ databases">
        <authorList>
            <person name="Lefevre C.T."/>
        </authorList>
    </citation>
    <scope>NUCLEOTIDE SEQUENCE [LARGE SCALE GENOMIC DNA]</scope>
    <source>
        <strain evidence="4">PR1</strain>
    </source>
</reference>
<dbReference type="InterPro" id="IPR002733">
    <property type="entry name" value="AMMECR1_domain"/>
</dbReference>
<organism evidence="4 5">
    <name type="scientific">Candidatus Terasakiella magnetica</name>
    <dbReference type="NCBI Taxonomy" id="1867952"/>
    <lineage>
        <taxon>Bacteria</taxon>
        <taxon>Pseudomonadati</taxon>
        <taxon>Pseudomonadota</taxon>
        <taxon>Alphaproteobacteria</taxon>
        <taxon>Rhodospirillales</taxon>
        <taxon>Terasakiellaceae</taxon>
        <taxon>Terasakiella</taxon>
    </lineage>
</organism>
<evidence type="ECO:0000256" key="1">
    <source>
        <dbReference type="ARBA" id="ARBA00006315"/>
    </source>
</evidence>
<dbReference type="Proteomes" id="UP000231658">
    <property type="component" value="Unassembled WGS sequence"/>
</dbReference>
<dbReference type="NCBIfam" id="TIGR04336">
    <property type="entry name" value="AmmeMemoSam_B"/>
    <property type="match status" value="1"/>
</dbReference>
<feature type="domain" description="AMMECR1" evidence="3">
    <location>
        <begin position="288"/>
        <end position="478"/>
    </location>
</feature>
<dbReference type="Pfam" id="PF01875">
    <property type="entry name" value="Memo"/>
    <property type="match status" value="1"/>
</dbReference>
<dbReference type="STRING" id="1867952.MTBPR1_60123"/>
<dbReference type="PANTHER" id="PTHR11060">
    <property type="entry name" value="PROTEIN MEMO1"/>
    <property type="match status" value="1"/>
</dbReference>